<evidence type="ECO:0000313" key="2">
    <source>
        <dbReference type="Proteomes" id="UP001273505"/>
    </source>
</evidence>
<comment type="caution">
    <text evidence="1">The sequence shown here is derived from an EMBL/GenBank/DDBJ whole genome shotgun (WGS) entry which is preliminary data.</text>
</comment>
<proteinExistence type="predicted"/>
<keyword evidence="2" id="KW-1185">Reference proteome</keyword>
<protein>
    <submittedName>
        <fullName evidence="1">Uncharacterized protein</fullName>
    </submittedName>
</protein>
<reference evidence="1 2" key="1">
    <citation type="submission" date="2023-11" db="EMBL/GenBank/DDBJ databases">
        <title>Gilvimarinus fulvus sp. nov., isolated from the surface of Kelp.</title>
        <authorList>
            <person name="Sun Y.Y."/>
            <person name="Gong Y."/>
            <person name="Du Z.J."/>
        </authorList>
    </citation>
    <scope>NUCLEOTIDE SEQUENCE [LARGE SCALE GENOMIC DNA]</scope>
    <source>
        <strain evidence="1 2">SDUM040013</strain>
    </source>
</reference>
<accession>A0ABU4S0S5</accession>
<organism evidence="1 2">
    <name type="scientific">Gilvimarinus gilvus</name>
    <dbReference type="NCBI Taxonomy" id="3058038"/>
    <lineage>
        <taxon>Bacteria</taxon>
        <taxon>Pseudomonadati</taxon>
        <taxon>Pseudomonadota</taxon>
        <taxon>Gammaproteobacteria</taxon>
        <taxon>Cellvibrionales</taxon>
        <taxon>Cellvibrionaceae</taxon>
        <taxon>Gilvimarinus</taxon>
    </lineage>
</organism>
<gene>
    <name evidence="1" type="ORF">SCD92_11645</name>
</gene>
<dbReference type="RefSeq" id="WP_302722518.1">
    <property type="nucleotide sequence ID" value="NZ_JAULRU010000569.1"/>
</dbReference>
<sequence>MKKNAIKLIGLGIAATSFSLGFYVAEQNTVWGKVDFPTKKENKVVRLTEDVTVTGSDGRETVLVKGTLLNWDGAYHFQNYMSRRYIIDGFGRFEVVDNGSNVGEVYSGGER</sequence>
<evidence type="ECO:0000313" key="1">
    <source>
        <dbReference type="EMBL" id="MDX6850016.1"/>
    </source>
</evidence>
<dbReference type="EMBL" id="JAXAFO010000018">
    <property type="protein sequence ID" value="MDX6850016.1"/>
    <property type="molecule type" value="Genomic_DNA"/>
</dbReference>
<name>A0ABU4S0S5_9GAMM</name>
<dbReference type="Proteomes" id="UP001273505">
    <property type="component" value="Unassembled WGS sequence"/>
</dbReference>